<feature type="chain" id="PRO_5040991259" evidence="1">
    <location>
        <begin position="19"/>
        <end position="184"/>
    </location>
</feature>
<dbReference type="Proteomes" id="UP001150925">
    <property type="component" value="Unassembled WGS sequence"/>
</dbReference>
<dbReference type="AlphaFoldDB" id="A0A9W8E6W3"/>
<keyword evidence="1" id="KW-0732">Signal</keyword>
<keyword evidence="3" id="KW-1185">Reference proteome</keyword>
<organism evidence="2 3">
    <name type="scientific">Dispira parvispora</name>
    <dbReference type="NCBI Taxonomy" id="1520584"/>
    <lineage>
        <taxon>Eukaryota</taxon>
        <taxon>Fungi</taxon>
        <taxon>Fungi incertae sedis</taxon>
        <taxon>Zoopagomycota</taxon>
        <taxon>Kickxellomycotina</taxon>
        <taxon>Dimargaritomycetes</taxon>
        <taxon>Dimargaritales</taxon>
        <taxon>Dimargaritaceae</taxon>
        <taxon>Dispira</taxon>
    </lineage>
</organism>
<name>A0A9W8E6W3_9FUNG</name>
<comment type="caution">
    <text evidence="2">The sequence shown here is derived from an EMBL/GenBank/DDBJ whole genome shotgun (WGS) entry which is preliminary data.</text>
</comment>
<proteinExistence type="predicted"/>
<feature type="signal peptide" evidence="1">
    <location>
        <begin position="1"/>
        <end position="18"/>
    </location>
</feature>
<reference evidence="2" key="1">
    <citation type="submission" date="2022-07" db="EMBL/GenBank/DDBJ databases">
        <title>Phylogenomic reconstructions and comparative analyses of Kickxellomycotina fungi.</title>
        <authorList>
            <person name="Reynolds N.K."/>
            <person name="Stajich J.E."/>
            <person name="Barry K."/>
            <person name="Grigoriev I.V."/>
            <person name="Crous P."/>
            <person name="Smith M.E."/>
        </authorList>
    </citation>
    <scope>NUCLEOTIDE SEQUENCE</scope>
    <source>
        <strain evidence="2">RSA 1196</strain>
    </source>
</reference>
<gene>
    <name evidence="2" type="ORF">IWQ62_002759</name>
</gene>
<evidence type="ECO:0000313" key="2">
    <source>
        <dbReference type="EMBL" id="KAJ1965058.1"/>
    </source>
</evidence>
<protein>
    <submittedName>
        <fullName evidence="2">Uncharacterized protein</fullName>
    </submittedName>
</protein>
<evidence type="ECO:0000256" key="1">
    <source>
        <dbReference type="SAM" id="SignalP"/>
    </source>
</evidence>
<accession>A0A9W8E6W3</accession>
<sequence length="184" mass="20827">MKLASFITLSIAITCVSGSLPVPRELYKPEVSISFCNAVLQGFEPDEYDKLVKAVELKELRELAKKRETIADSEELLCAKTTGAAKVFLLDQTYFRNAAYRKADVEVALAGNSPDLFPNRYFMRAKDEGGIKLHELTTGDDVEHFWEQYDGHPRLFFKLSDHYPVETKAAHFINKCNALFRSAN</sequence>
<dbReference type="OrthoDB" id="5696464at2759"/>
<dbReference type="EMBL" id="JANBPY010000635">
    <property type="protein sequence ID" value="KAJ1965058.1"/>
    <property type="molecule type" value="Genomic_DNA"/>
</dbReference>
<evidence type="ECO:0000313" key="3">
    <source>
        <dbReference type="Proteomes" id="UP001150925"/>
    </source>
</evidence>